<protein>
    <submittedName>
        <fullName evidence="7">Lysoplasmalogenase</fullName>
    </submittedName>
</protein>
<comment type="similarity">
    <text evidence="2">Belongs to the TMEM86 family.</text>
</comment>
<feature type="transmembrane region" description="Helical" evidence="6">
    <location>
        <begin position="79"/>
        <end position="100"/>
    </location>
</feature>
<evidence type="ECO:0000313" key="8">
    <source>
        <dbReference type="Proteomes" id="UP000326903"/>
    </source>
</evidence>
<keyword evidence="4 6" id="KW-1133">Transmembrane helix</keyword>
<proteinExistence type="inferred from homology"/>
<dbReference type="RefSeq" id="WP_150413344.1">
    <property type="nucleotide sequence ID" value="NZ_VYQF01000001.1"/>
</dbReference>
<accession>A0A5J5IJL7</accession>
<evidence type="ECO:0000256" key="3">
    <source>
        <dbReference type="ARBA" id="ARBA00022692"/>
    </source>
</evidence>
<dbReference type="PANTHER" id="PTHR31885:SF6">
    <property type="entry name" value="GH04784P"/>
    <property type="match status" value="1"/>
</dbReference>
<feature type="transmembrane region" description="Helical" evidence="6">
    <location>
        <begin position="116"/>
        <end position="136"/>
    </location>
</feature>
<keyword evidence="3 6" id="KW-0812">Transmembrane</keyword>
<evidence type="ECO:0000256" key="5">
    <source>
        <dbReference type="ARBA" id="ARBA00023136"/>
    </source>
</evidence>
<keyword evidence="5 6" id="KW-0472">Membrane</keyword>
<dbReference type="EMBL" id="VYQF01000001">
    <property type="protein sequence ID" value="KAA9041255.1"/>
    <property type="molecule type" value="Genomic_DNA"/>
</dbReference>
<dbReference type="PANTHER" id="PTHR31885">
    <property type="entry name" value="GH04784P"/>
    <property type="match status" value="1"/>
</dbReference>
<dbReference type="Pfam" id="PF07947">
    <property type="entry name" value="YhhN"/>
    <property type="match status" value="1"/>
</dbReference>
<evidence type="ECO:0000313" key="7">
    <source>
        <dbReference type="EMBL" id="KAA9041255.1"/>
    </source>
</evidence>
<evidence type="ECO:0000256" key="6">
    <source>
        <dbReference type="SAM" id="Phobius"/>
    </source>
</evidence>
<gene>
    <name evidence="7" type="ORF">FW778_04255</name>
</gene>
<dbReference type="AlphaFoldDB" id="A0A5J5IJL7"/>
<feature type="transmembrane region" description="Helical" evidence="6">
    <location>
        <begin position="194"/>
        <end position="213"/>
    </location>
</feature>
<organism evidence="7 8">
    <name type="scientific">Ginsengibacter hankyongi</name>
    <dbReference type="NCBI Taxonomy" id="2607284"/>
    <lineage>
        <taxon>Bacteria</taxon>
        <taxon>Pseudomonadati</taxon>
        <taxon>Bacteroidota</taxon>
        <taxon>Chitinophagia</taxon>
        <taxon>Chitinophagales</taxon>
        <taxon>Chitinophagaceae</taxon>
        <taxon>Ginsengibacter</taxon>
    </lineage>
</organism>
<evidence type="ECO:0000256" key="2">
    <source>
        <dbReference type="ARBA" id="ARBA00007375"/>
    </source>
</evidence>
<dbReference type="GO" id="GO:0016787">
    <property type="term" value="F:hydrolase activity"/>
    <property type="evidence" value="ECO:0007669"/>
    <property type="project" value="TreeGrafter"/>
</dbReference>
<evidence type="ECO:0000256" key="1">
    <source>
        <dbReference type="ARBA" id="ARBA00004141"/>
    </source>
</evidence>
<feature type="transmembrane region" description="Helical" evidence="6">
    <location>
        <begin position="55"/>
        <end position="73"/>
    </location>
</feature>
<dbReference type="GO" id="GO:0016020">
    <property type="term" value="C:membrane"/>
    <property type="evidence" value="ECO:0007669"/>
    <property type="project" value="UniProtKB-SubCell"/>
</dbReference>
<name>A0A5J5IJL7_9BACT</name>
<dbReference type="InterPro" id="IPR012506">
    <property type="entry name" value="TMEM86B-like"/>
</dbReference>
<sequence>MISAKALVRIFILLSLLYLGCILFNAATLVFYLKPLLLLPLITAVFISTNFKNKIILLTALVFSWIGDTLLLFVFKDAIYFILGLVAFLAAHIFYIILFAKELKQANGKFELKKPGLIVIAIYLSAMLLVLIPHLGGLTIPVIIYAVVISSMLYTAYLLSFYWPKSASIYLLTGAVSFILSDSILAFNKFYQPIPMSGLLIMVTYLYAQWALVRSCIK</sequence>
<feature type="transmembrane region" description="Helical" evidence="6">
    <location>
        <begin position="169"/>
        <end position="188"/>
    </location>
</feature>
<comment type="subcellular location">
    <subcellularLocation>
        <location evidence="1">Membrane</location>
        <topology evidence="1">Multi-pass membrane protein</topology>
    </subcellularLocation>
</comment>
<keyword evidence="8" id="KW-1185">Reference proteome</keyword>
<evidence type="ECO:0000256" key="4">
    <source>
        <dbReference type="ARBA" id="ARBA00022989"/>
    </source>
</evidence>
<comment type="caution">
    <text evidence="7">The sequence shown here is derived from an EMBL/GenBank/DDBJ whole genome shotgun (WGS) entry which is preliminary data.</text>
</comment>
<dbReference type="Proteomes" id="UP000326903">
    <property type="component" value="Unassembled WGS sequence"/>
</dbReference>
<feature type="transmembrane region" description="Helical" evidence="6">
    <location>
        <begin position="142"/>
        <end position="162"/>
    </location>
</feature>
<feature type="transmembrane region" description="Helical" evidence="6">
    <location>
        <begin position="7"/>
        <end position="25"/>
    </location>
</feature>
<feature type="transmembrane region" description="Helical" evidence="6">
    <location>
        <begin position="31"/>
        <end position="48"/>
    </location>
</feature>
<reference evidence="7 8" key="1">
    <citation type="submission" date="2019-09" db="EMBL/GenBank/DDBJ databases">
        <title>Draft genome sequence of Ginsengibacter sp. BR5-29.</title>
        <authorList>
            <person name="Im W.-T."/>
        </authorList>
    </citation>
    <scope>NUCLEOTIDE SEQUENCE [LARGE SCALE GENOMIC DNA]</scope>
    <source>
        <strain evidence="7 8">BR5-29</strain>
    </source>
</reference>